<dbReference type="GO" id="GO:0016791">
    <property type="term" value="F:phosphatase activity"/>
    <property type="evidence" value="ECO:0007669"/>
    <property type="project" value="TreeGrafter"/>
</dbReference>
<dbReference type="InterPro" id="IPR050126">
    <property type="entry name" value="Ap4A_hydrolase"/>
</dbReference>
<dbReference type="Gene3D" id="3.60.21.10">
    <property type="match status" value="1"/>
</dbReference>
<dbReference type="InterPro" id="IPR000979">
    <property type="entry name" value="Phosphodiesterase_MJ0936/Vps29"/>
</dbReference>
<dbReference type="EC" id="3.1.4.-" evidence="2"/>
<sequence length="255" mass="28578">MKIAFISDIHGNIEALNSILNDIEKQNIDKIYSLGDLVGYGPNPNEVVEKIRELKIQSVMGNYDDAVGNEKESCGCTYNPGRETEVGDESISWTIKNTSSENKNFLKNLPKKLHIEFEGLKILLVHGSPLNELLEYVKPNIEVNRLNELVNSVNEDIIINGHTHISMEKNINGKTVYNAGSVGRTKEGIPEAVYLIIDINNGVYSHEFRRIKYDTKKTCEKIINTGLPIELALVIALGSTYNMGNSKKRSIKFKL</sequence>
<dbReference type="PIRSF" id="PIRSF000883">
    <property type="entry name" value="Pesterase_MJ0912"/>
    <property type="match status" value="1"/>
</dbReference>
<dbReference type="FunCoup" id="A0A7G1G4L5">
    <property type="interactions" value="1"/>
</dbReference>
<evidence type="ECO:0000313" key="4">
    <source>
        <dbReference type="EMBL" id="BBE31468.1"/>
    </source>
</evidence>
<gene>
    <name evidence="4" type="ORF">OSSY52_16090</name>
</gene>
<comment type="similarity">
    <text evidence="1 2">Belongs to the metallophosphoesterase superfamily. YfcE family.</text>
</comment>
<accession>A0A7G1G4L5</accession>
<feature type="domain" description="Calcineurin-like phosphoesterase" evidence="3">
    <location>
        <begin position="1"/>
        <end position="201"/>
    </location>
</feature>
<keyword evidence="2" id="KW-0479">Metal-binding</keyword>
<dbReference type="PANTHER" id="PTHR42850:SF2">
    <property type="entry name" value="BLL5683 PROTEIN"/>
    <property type="match status" value="1"/>
</dbReference>
<dbReference type="RefSeq" id="WP_190614020.1">
    <property type="nucleotide sequence ID" value="NZ_AP018712.1"/>
</dbReference>
<dbReference type="InterPro" id="IPR024654">
    <property type="entry name" value="Calcineurin-like_PHP_lpxH"/>
</dbReference>
<dbReference type="KEGG" id="ocy:OSSY52_16090"/>
<comment type="cofactor">
    <cofactor evidence="2">
        <name>a divalent metal cation</name>
        <dbReference type="ChEBI" id="CHEBI:60240"/>
    </cofactor>
</comment>
<evidence type="ECO:0000256" key="2">
    <source>
        <dbReference type="RuleBase" id="RU362039"/>
    </source>
</evidence>
<proteinExistence type="inferred from homology"/>
<name>A0A7G1G4L5_9BACT</name>
<dbReference type="InterPro" id="IPR029052">
    <property type="entry name" value="Metallo-depent_PP-like"/>
</dbReference>
<dbReference type="NCBIfam" id="TIGR00040">
    <property type="entry name" value="yfcE"/>
    <property type="match status" value="1"/>
</dbReference>
<evidence type="ECO:0000259" key="3">
    <source>
        <dbReference type="Pfam" id="PF12850"/>
    </source>
</evidence>
<dbReference type="InParanoid" id="A0A7G1G4L5"/>
<dbReference type="PANTHER" id="PTHR42850">
    <property type="entry name" value="METALLOPHOSPHOESTERASE"/>
    <property type="match status" value="1"/>
</dbReference>
<dbReference type="EMBL" id="AP018712">
    <property type="protein sequence ID" value="BBE31468.1"/>
    <property type="molecule type" value="Genomic_DNA"/>
</dbReference>
<dbReference type="GO" id="GO:0005737">
    <property type="term" value="C:cytoplasm"/>
    <property type="evidence" value="ECO:0007669"/>
    <property type="project" value="TreeGrafter"/>
</dbReference>
<dbReference type="Proteomes" id="UP000516361">
    <property type="component" value="Chromosome"/>
</dbReference>
<dbReference type="InterPro" id="IPR011152">
    <property type="entry name" value="Pesterase_MJ0912"/>
</dbReference>
<dbReference type="SUPFAM" id="SSF56300">
    <property type="entry name" value="Metallo-dependent phosphatases"/>
    <property type="match status" value="1"/>
</dbReference>
<dbReference type="AlphaFoldDB" id="A0A7G1G4L5"/>
<dbReference type="Pfam" id="PF12850">
    <property type="entry name" value="Metallophos_2"/>
    <property type="match status" value="1"/>
</dbReference>
<organism evidence="4 5">
    <name type="scientific">Tepiditoga spiralis</name>
    <dbReference type="NCBI Taxonomy" id="2108365"/>
    <lineage>
        <taxon>Bacteria</taxon>
        <taxon>Thermotogati</taxon>
        <taxon>Thermotogota</taxon>
        <taxon>Thermotogae</taxon>
        <taxon>Petrotogales</taxon>
        <taxon>Petrotogaceae</taxon>
        <taxon>Tepiditoga</taxon>
    </lineage>
</organism>
<protein>
    <recommendedName>
        <fullName evidence="2">Phosphoesterase</fullName>
        <ecNumber evidence="2">3.1.4.-</ecNumber>
    </recommendedName>
</protein>
<evidence type="ECO:0000256" key="1">
    <source>
        <dbReference type="ARBA" id="ARBA00008950"/>
    </source>
</evidence>
<evidence type="ECO:0000313" key="5">
    <source>
        <dbReference type="Proteomes" id="UP000516361"/>
    </source>
</evidence>
<reference evidence="4 5" key="1">
    <citation type="submission" date="2018-06" db="EMBL/GenBank/DDBJ databases">
        <title>Genome sequencing of Oceanotoga sp. sy52.</title>
        <authorList>
            <person name="Mori K."/>
        </authorList>
    </citation>
    <scope>NUCLEOTIDE SEQUENCE [LARGE SCALE GENOMIC DNA]</scope>
    <source>
        <strain evidence="5">sy52</strain>
    </source>
</reference>
<dbReference type="GO" id="GO:0046872">
    <property type="term" value="F:metal ion binding"/>
    <property type="evidence" value="ECO:0007669"/>
    <property type="project" value="UniProtKB-KW"/>
</dbReference>
<keyword evidence="5" id="KW-1185">Reference proteome</keyword>